<dbReference type="EMBL" id="KN833736">
    <property type="protein sequence ID" value="KIK22757.1"/>
    <property type="molecule type" value="Genomic_DNA"/>
</dbReference>
<reference evidence="1 2" key="1">
    <citation type="submission" date="2014-04" db="EMBL/GenBank/DDBJ databases">
        <authorList>
            <consortium name="DOE Joint Genome Institute"/>
            <person name="Kuo A."/>
            <person name="Kohler A."/>
            <person name="Costa M.D."/>
            <person name="Nagy L.G."/>
            <person name="Floudas D."/>
            <person name="Copeland A."/>
            <person name="Barry K.W."/>
            <person name="Cichocki N."/>
            <person name="Veneault-Fourrey C."/>
            <person name="LaButti K."/>
            <person name="Lindquist E.A."/>
            <person name="Lipzen A."/>
            <person name="Lundell T."/>
            <person name="Morin E."/>
            <person name="Murat C."/>
            <person name="Sun H."/>
            <person name="Tunlid A."/>
            <person name="Henrissat B."/>
            <person name="Grigoriev I.V."/>
            <person name="Hibbett D.S."/>
            <person name="Martin F."/>
            <person name="Nordberg H.P."/>
            <person name="Cantor M.N."/>
            <person name="Hua S.X."/>
        </authorList>
    </citation>
    <scope>NUCLEOTIDE SEQUENCE [LARGE SCALE GENOMIC DNA]</scope>
    <source>
        <strain evidence="1 2">441</strain>
    </source>
</reference>
<name>A0A0C9ZJW0_9AGAM</name>
<dbReference type="AlphaFoldDB" id="A0A0C9ZJW0"/>
<evidence type="ECO:0000313" key="2">
    <source>
        <dbReference type="Proteomes" id="UP000054018"/>
    </source>
</evidence>
<reference evidence="2" key="2">
    <citation type="submission" date="2015-01" db="EMBL/GenBank/DDBJ databases">
        <title>Evolutionary Origins and Diversification of the Mycorrhizal Mutualists.</title>
        <authorList>
            <consortium name="DOE Joint Genome Institute"/>
            <consortium name="Mycorrhizal Genomics Consortium"/>
            <person name="Kohler A."/>
            <person name="Kuo A."/>
            <person name="Nagy L.G."/>
            <person name="Floudas D."/>
            <person name="Copeland A."/>
            <person name="Barry K.W."/>
            <person name="Cichocki N."/>
            <person name="Veneault-Fourrey C."/>
            <person name="LaButti K."/>
            <person name="Lindquist E.A."/>
            <person name="Lipzen A."/>
            <person name="Lundell T."/>
            <person name="Morin E."/>
            <person name="Murat C."/>
            <person name="Riley R."/>
            <person name="Ohm R."/>
            <person name="Sun H."/>
            <person name="Tunlid A."/>
            <person name="Henrissat B."/>
            <person name="Grigoriev I.V."/>
            <person name="Hibbett D.S."/>
            <person name="Martin F."/>
        </authorList>
    </citation>
    <scope>NUCLEOTIDE SEQUENCE [LARGE SCALE GENOMIC DNA]</scope>
    <source>
        <strain evidence="2">441</strain>
    </source>
</reference>
<dbReference type="STRING" id="765257.A0A0C9ZJW0"/>
<dbReference type="Proteomes" id="UP000054018">
    <property type="component" value="Unassembled WGS sequence"/>
</dbReference>
<dbReference type="OrthoDB" id="9991317at2759"/>
<sequence length="283" mass="31407">MAFLKIIYNGFQEEEKVDDLNKAITSFRAASELLPYGTPEQSLILNGLAFLLEARYVNQGAVSDLGEVTTLRRAAPEPRPSEGQDNHQFSLAKLIPSLTEVIFGRSEENTDDLNEAITMSRAALKDQSLENYEQSTIRNTLLLLLLKRYVSRRAVADLEEVVTLEPGLLPLEGLDDSSIDLVICHAKASHGGSSNEDLNETIASFRTTLEHQPPRNRRRSLVLTSLALALVERYNERGSIADLEEVVMLGRTELQLHPSEGQDSSLVAFHLSLAKALRNRTPT</sequence>
<organism evidence="1 2">
    <name type="scientific">Pisolithus microcarpus 441</name>
    <dbReference type="NCBI Taxonomy" id="765257"/>
    <lineage>
        <taxon>Eukaryota</taxon>
        <taxon>Fungi</taxon>
        <taxon>Dikarya</taxon>
        <taxon>Basidiomycota</taxon>
        <taxon>Agaricomycotina</taxon>
        <taxon>Agaricomycetes</taxon>
        <taxon>Agaricomycetidae</taxon>
        <taxon>Boletales</taxon>
        <taxon>Sclerodermatineae</taxon>
        <taxon>Pisolithaceae</taxon>
        <taxon>Pisolithus</taxon>
    </lineage>
</organism>
<keyword evidence="2" id="KW-1185">Reference proteome</keyword>
<evidence type="ECO:0000313" key="1">
    <source>
        <dbReference type="EMBL" id="KIK22757.1"/>
    </source>
</evidence>
<dbReference type="HOGENOM" id="CLU_983919_0_0_1"/>
<protein>
    <submittedName>
        <fullName evidence="1">Uncharacterized protein</fullName>
    </submittedName>
</protein>
<gene>
    <name evidence="1" type="ORF">PISMIDRAFT_679995</name>
</gene>
<dbReference type="Gene3D" id="1.25.40.10">
    <property type="entry name" value="Tetratricopeptide repeat domain"/>
    <property type="match status" value="1"/>
</dbReference>
<proteinExistence type="predicted"/>
<dbReference type="InterPro" id="IPR011990">
    <property type="entry name" value="TPR-like_helical_dom_sf"/>
</dbReference>
<accession>A0A0C9ZJW0</accession>